<feature type="compositionally biased region" description="Polar residues" evidence="2">
    <location>
        <begin position="926"/>
        <end position="935"/>
    </location>
</feature>
<feature type="coiled-coil region" evidence="1">
    <location>
        <begin position="589"/>
        <end position="785"/>
    </location>
</feature>
<evidence type="ECO:0000256" key="2">
    <source>
        <dbReference type="SAM" id="MobiDB-lite"/>
    </source>
</evidence>
<organism evidence="3 4">
    <name type="scientific">Zopfia rhizophila CBS 207.26</name>
    <dbReference type="NCBI Taxonomy" id="1314779"/>
    <lineage>
        <taxon>Eukaryota</taxon>
        <taxon>Fungi</taxon>
        <taxon>Dikarya</taxon>
        <taxon>Ascomycota</taxon>
        <taxon>Pezizomycotina</taxon>
        <taxon>Dothideomycetes</taxon>
        <taxon>Dothideomycetes incertae sedis</taxon>
        <taxon>Zopfiaceae</taxon>
        <taxon>Zopfia</taxon>
    </lineage>
</organism>
<dbReference type="AlphaFoldDB" id="A0A6A6DD92"/>
<name>A0A6A6DD92_9PEZI</name>
<feature type="compositionally biased region" description="Basic and acidic residues" evidence="2">
    <location>
        <begin position="1065"/>
        <end position="1074"/>
    </location>
</feature>
<protein>
    <submittedName>
        <fullName evidence="3">Uncharacterized protein</fullName>
    </submittedName>
</protein>
<dbReference type="OrthoDB" id="5332870at2759"/>
<feature type="compositionally biased region" description="Low complexity" evidence="2">
    <location>
        <begin position="947"/>
        <end position="956"/>
    </location>
</feature>
<proteinExistence type="predicted"/>
<feature type="region of interest" description="Disordered" evidence="2">
    <location>
        <begin position="888"/>
        <end position="935"/>
    </location>
</feature>
<reference evidence="3" key="1">
    <citation type="journal article" date="2020" name="Stud. Mycol.">
        <title>101 Dothideomycetes genomes: a test case for predicting lifestyles and emergence of pathogens.</title>
        <authorList>
            <person name="Haridas S."/>
            <person name="Albert R."/>
            <person name="Binder M."/>
            <person name="Bloem J."/>
            <person name="Labutti K."/>
            <person name="Salamov A."/>
            <person name="Andreopoulos B."/>
            <person name="Baker S."/>
            <person name="Barry K."/>
            <person name="Bills G."/>
            <person name="Bluhm B."/>
            <person name="Cannon C."/>
            <person name="Castanera R."/>
            <person name="Culley D."/>
            <person name="Daum C."/>
            <person name="Ezra D."/>
            <person name="Gonzalez J."/>
            <person name="Henrissat B."/>
            <person name="Kuo A."/>
            <person name="Liang C."/>
            <person name="Lipzen A."/>
            <person name="Lutzoni F."/>
            <person name="Magnuson J."/>
            <person name="Mondo S."/>
            <person name="Nolan M."/>
            <person name="Ohm R."/>
            <person name="Pangilinan J."/>
            <person name="Park H.-J."/>
            <person name="Ramirez L."/>
            <person name="Alfaro M."/>
            <person name="Sun H."/>
            <person name="Tritt A."/>
            <person name="Yoshinaga Y."/>
            <person name="Zwiers L.-H."/>
            <person name="Turgeon B."/>
            <person name="Goodwin S."/>
            <person name="Spatafora J."/>
            <person name="Crous P."/>
            <person name="Grigoriev I."/>
        </authorList>
    </citation>
    <scope>NUCLEOTIDE SEQUENCE</scope>
    <source>
        <strain evidence="3">CBS 207.26</strain>
    </source>
</reference>
<dbReference type="Proteomes" id="UP000800200">
    <property type="component" value="Unassembled WGS sequence"/>
</dbReference>
<evidence type="ECO:0000256" key="1">
    <source>
        <dbReference type="SAM" id="Coils"/>
    </source>
</evidence>
<dbReference type="EMBL" id="ML994713">
    <property type="protein sequence ID" value="KAF2176189.1"/>
    <property type="molecule type" value="Genomic_DNA"/>
</dbReference>
<feature type="compositionally biased region" description="Polar residues" evidence="2">
    <location>
        <begin position="888"/>
        <end position="909"/>
    </location>
</feature>
<feature type="region of interest" description="Disordered" evidence="2">
    <location>
        <begin position="1053"/>
        <end position="1080"/>
    </location>
</feature>
<evidence type="ECO:0000313" key="4">
    <source>
        <dbReference type="Proteomes" id="UP000800200"/>
    </source>
</evidence>
<evidence type="ECO:0000313" key="3">
    <source>
        <dbReference type="EMBL" id="KAF2176189.1"/>
    </source>
</evidence>
<feature type="region of interest" description="Disordered" evidence="2">
    <location>
        <begin position="947"/>
        <end position="993"/>
    </location>
</feature>
<gene>
    <name evidence="3" type="ORF">K469DRAFT_646104</name>
</gene>
<feature type="compositionally biased region" description="Low complexity" evidence="2">
    <location>
        <begin position="984"/>
        <end position="993"/>
    </location>
</feature>
<feature type="coiled-coil region" evidence="1">
    <location>
        <begin position="812"/>
        <end position="874"/>
    </location>
</feature>
<keyword evidence="1" id="KW-0175">Coiled coil</keyword>
<accession>A0A6A6DD92</accession>
<sequence>MEDVEIALSHELTRIIATWSRYPVSLAKLADILSAADGLVVQKCMNDRPPCTITKLGKIILTELPERAYTLRILQGLCHSSEFRDRLLLQNSGLLDALLTKACSSVGDCEECSKLCVLLLSRPLPATVPLSAKAQSFFLQVLERAIKSPCVGTLKPVHYMLDGACRDILSILPSGNICALDNELRKILTSQHPPENSMLTLWCFGIVFLIEHPQDTGGAGNNLSNFTLQTPKVTAKKQWKTSSGEKVFGSISDMHKAILLNYLNVVSASKGHAVVSDAEAIEVIRIATKIVQCMDVEVRRNWPTSGNLAEHVFPKLPKYILQKNIHLVVQFEALCFFATIVGHDQLPGALVAQYETTLLTVLNSRLDPKLIRETLAASLPIFAPHLQESTIRAFVRELLNTNTRSTSSSELLSFTVLAEELTVTTAICEPLSSGVVRALSSKQLQRSAQIFLRMSSHGQSRNHEGDSCHMFNEALRQSLLSATVSMFLTAAFTSRAEELAITLSRKQQELNRAPAQCSHLMSNGQSHFSLSIFEQKCTPSTTSSQQDWRDRLRAELDRQNFYQYELVTRSVSQICQELEARCEYVEEPLRRERDKVKELQAKVSEWEAETSKLQTKKTELEAEKAQTESELERVETERENISMALKGLNDELAAVNKRADETLRTVHEEFSAKELQLKSLIIKYEEDLRGKSKNIDVLNWEIKRLEDDARKAESERKHLGELHDALKVRSKTLEAQLESERQRGSQQTDEIIQLKGDGSKLAGRLNSTEAQLQSTTDQLEELQARHHESVQSSEEVLQNLELKYETDLEAAATKATEECDALKVKLQSALDAGKQSNDAYEASCRELQCKQNTITLLEAKVERLTDMCSEKDEQLQELQSWMSRQPTFMTKRNPSANPLPINTTSHSPNRSSSTTRHQHRRRKSSLQTQDKAPMSTQTAMENLANASFNSSDSSKSGPTPKRAKPRKPSFKVSAMHTSYDQKAKPSSKPLPKMPLTTAKRHALKEVSPNRRHMTVGFEEEDMSKDQTMKWRDNLQSVGQGNFDTDSFFAGTPFTPGKVLCGTGKEGGEGGKEGEETTVEL</sequence>
<keyword evidence="4" id="KW-1185">Reference proteome</keyword>